<reference evidence="14" key="1">
    <citation type="submission" date="2018-03" db="EMBL/GenBank/DDBJ databases">
        <title>Exploring the plastid DNA sequence disparity of liverworts.</title>
        <authorList>
            <person name="Yu Y."/>
            <person name="Liu H."/>
            <person name="Yang J."/>
            <person name="Ma W."/>
            <person name="Pressel S."/>
            <person name="Wu Y."/>
            <person name="Schneider H."/>
        </authorList>
    </citation>
    <scope>NUCLEOTIDE SEQUENCE</scope>
</reference>
<evidence type="ECO:0000256" key="10">
    <source>
        <dbReference type="ARBA" id="ARBA00025198"/>
    </source>
</evidence>
<comment type="function">
    <text evidence="11">Component of the F(0) channel, it forms part of the peripheral stalk, linking F(1) to F(0).</text>
</comment>
<dbReference type="CDD" id="cd06503">
    <property type="entry name" value="ATP-synt_Fo_b"/>
    <property type="match status" value="1"/>
</dbReference>
<dbReference type="GO" id="GO:0009535">
    <property type="term" value="C:chloroplast thylakoid membrane"/>
    <property type="evidence" value="ECO:0007669"/>
    <property type="project" value="UniProtKB-SubCell"/>
</dbReference>
<comment type="subunit">
    <text evidence="11">F-type ATPases have 2 components, F(1) - the catalytic core - and F(0) - the membrane proton channel. F(1) has five subunits: alpha(3), beta(3), gamma(1), delta(1), epsilon(1). F(0) has four main subunits: a(1), b(1), b'(1) and c(10-14). The alpha and beta chains form an alternating ring which encloses part of the gamma chain. F(1) is attached to F(0) by a central stalk formed by the gamma and epsilon chains, while a peripheral stalk is formed by the delta, b and b' chains.</text>
</comment>
<keyword evidence="9 11" id="KW-0066">ATP synthesis</keyword>
<evidence type="ECO:0000256" key="12">
    <source>
        <dbReference type="RuleBase" id="RU003848"/>
    </source>
</evidence>
<sequence>MVNEIDFVISPKLWILANSFGLNTNLLETNLINLGVVLGLLVYFGKGSLSNLLKNRKLTILSTIRDAEERYKEATDKLKQATTRLQQAKIKADNIRINGLSQMDREKKDLIDAADEDSKRLEDSKNATIRFEKQRAIEQVRQQVSRLALERALETLKNSLNSELHLRMIDHNIGLLRAMESTIE</sequence>
<keyword evidence="13" id="KW-0175">Coiled coil</keyword>
<dbReference type="InterPro" id="IPR002146">
    <property type="entry name" value="ATP_synth_b/b'su_bac/chlpt"/>
</dbReference>
<dbReference type="GO" id="GO:0045259">
    <property type="term" value="C:proton-transporting ATP synthase complex"/>
    <property type="evidence" value="ECO:0007669"/>
    <property type="project" value="UniProtKB-KW"/>
</dbReference>
<geneLocation type="chloroplast" evidence="14"/>
<keyword evidence="2 11" id="KW-0813">Transport</keyword>
<keyword evidence="11" id="KW-0793">Thylakoid</keyword>
<evidence type="ECO:0000256" key="6">
    <source>
        <dbReference type="ARBA" id="ARBA00022989"/>
    </source>
</evidence>
<accession>A0A4Y5P706</accession>
<comment type="similarity">
    <text evidence="11 12">Belongs to the ATPase B chain family.</text>
</comment>
<comment type="function">
    <text evidence="10 11">F(1)F(0) ATP synthase produces ATP from ADP in the presence of a proton or sodium gradient. F-type ATPases consist of two structural domains, F(1) containing the extramembraneous catalytic core and F(0) containing the membrane proton channel, linked together by a central stalk and a peripheral stalk. During catalysis, ATP synthesis in the catalytic domain of F(1) is coupled via a rotary mechanism of the central stalk subunits to proton translocation.</text>
</comment>
<keyword evidence="4 11" id="KW-0812">Transmembrane</keyword>
<evidence type="ECO:0000256" key="8">
    <source>
        <dbReference type="ARBA" id="ARBA00023136"/>
    </source>
</evidence>
<evidence type="ECO:0000256" key="5">
    <source>
        <dbReference type="ARBA" id="ARBA00022781"/>
    </source>
</evidence>
<dbReference type="Pfam" id="PF00430">
    <property type="entry name" value="ATP-synt_B"/>
    <property type="match status" value="1"/>
</dbReference>
<name>A0A4Y5P706_9MARC</name>
<dbReference type="EMBL" id="MH064513">
    <property type="protein sequence ID" value="QCW59072.1"/>
    <property type="molecule type" value="Genomic_DNA"/>
</dbReference>
<dbReference type="AlphaFoldDB" id="A0A4Y5P706"/>
<evidence type="ECO:0000256" key="3">
    <source>
        <dbReference type="ARBA" id="ARBA00022547"/>
    </source>
</evidence>
<evidence type="ECO:0000256" key="9">
    <source>
        <dbReference type="ARBA" id="ARBA00023310"/>
    </source>
</evidence>
<protein>
    <recommendedName>
        <fullName evidence="11">ATP synthase subunit b, chloroplastic</fullName>
    </recommendedName>
    <alternativeName>
        <fullName evidence="11">ATP synthase F(0) sector subunit b</fullName>
    </alternativeName>
    <alternativeName>
        <fullName evidence="11">ATPase subunit I</fullName>
    </alternativeName>
</protein>
<comment type="miscellaneous">
    <text evidence="11">In plastids the F-type ATPase is also known as CF(1)CF(0).</text>
</comment>
<evidence type="ECO:0000256" key="7">
    <source>
        <dbReference type="ARBA" id="ARBA00023065"/>
    </source>
</evidence>
<comment type="subcellular location">
    <subcellularLocation>
        <location evidence="1">Membrane</location>
        <topology evidence="1">Single-pass membrane protein</topology>
    </subcellularLocation>
    <subcellularLocation>
        <location evidence="11">Plastid</location>
        <location evidence="11">Chloroplast thylakoid membrane</location>
        <topology evidence="11">Single-pass membrane protein</topology>
    </subcellularLocation>
</comment>
<evidence type="ECO:0000256" key="1">
    <source>
        <dbReference type="ARBA" id="ARBA00004167"/>
    </source>
</evidence>
<dbReference type="PANTHER" id="PTHR34264:SF3">
    <property type="entry name" value="ATP SYNTHASE SUBUNIT B, CHLOROPLASTIC"/>
    <property type="match status" value="1"/>
</dbReference>
<proteinExistence type="inferred from homology"/>
<gene>
    <name evidence="11 14" type="primary">atpF</name>
</gene>
<evidence type="ECO:0000313" key="14">
    <source>
        <dbReference type="EMBL" id="QCW59072.1"/>
    </source>
</evidence>
<keyword evidence="14" id="KW-0150">Chloroplast</keyword>
<evidence type="ECO:0000256" key="4">
    <source>
        <dbReference type="ARBA" id="ARBA00022692"/>
    </source>
</evidence>
<evidence type="ECO:0000256" key="13">
    <source>
        <dbReference type="SAM" id="Coils"/>
    </source>
</evidence>
<keyword evidence="7 11" id="KW-0406">Ion transport</keyword>
<evidence type="ECO:0000256" key="11">
    <source>
        <dbReference type="HAMAP-Rule" id="MF_01398"/>
    </source>
</evidence>
<dbReference type="PANTHER" id="PTHR34264">
    <property type="entry name" value="ATP SYNTHASE SUBUNIT B, CHLOROPLASTIC"/>
    <property type="match status" value="1"/>
</dbReference>
<dbReference type="HAMAP" id="MF_01398">
    <property type="entry name" value="ATP_synth_b_bprime"/>
    <property type="match status" value="1"/>
</dbReference>
<evidence type="ECO:0000256" key="2">
    <source>
        <dbReference type="ARBA" id="ARBA00022448"/>
    </source>
</evidence>
<organism evidence="14">
    <name type="scientific">Scapania ciliata</name>
    <dbReference type="NCBI Taxonomy" id="1133303"/>
    <lineage>
        <taxon>Eukaryota</taxon>
        <taxon>Viridiplantae</taxon>
        <taxon>Streptophyta</taxon>
        <taxon>Embryophyta</taxon>
        <taxon>Marchantiophyta</taxon>
        <taxon>Jungermanniopsida</taxon>
        <taxon>Jungermanniidae</taxon>
        <taxon>Jungermanniales</taxon>
        <taxon>Cephaloziineae</taxon>
        <taxon>Scapaniaceae</taxon>
        <taxon>Scapania</taxon>
    </lineage>
</organism>
<keyword evidence="6 11" id="KW-1133">Transmembrane helix</keyword>
<keyword evidence="8 11" id="KW-0472">Membrane</keyword>
<keyword evidence="3 11" id="KW-0138">CF(0)</keyword>
<keyword evidence="5 11" id="KW-0375">Hydrogen ion transport</keyword>
<feature type="coiled-coil region" evidence="13">
    <location>
        <begin position="64"/>
        <end position="98"/>
    </location>
</feature>
<dbReference type="GO" id="GO:0046933">
    <property type="term" value="F:proton-transporting ATP synthase activity, rotational mechanism"/>
    <property type="evidence" value="ECO:0007669"/>
    <property type="project" value="UniProtKB-UniRule"/>
</dbReference>
<dbReference type="RefSeq" id="YP_009668296.1">
    <property type="nucleotide sequence ID" value="NC_043786.1"/>
</dbReference>
<dbReference type="NCBIfam" id="NF005606">
    <property type="entry name" value="PRK07352.1"/>
    <property type="match status" value="1"/>
</dbReference>
<dbReference type="GeneID" id="40873753"/>
<keyword evidence="14" id="KW-0934">Plastid</keyword>
<feature type="transmembrane region" description="Helical" evidence="11">
    <location>
        <begin position="31"/>
        <end position="49"/>
    </location>
</feature>